<comment type="similarity">
    <text evidence="6">Belongs to the TiaS family.</text>
</comment>
<dbReference type="InterPro" id="IPR055394">
    <property type="entry name" value="Zn_ribbon_TiaS"/>
</dbReference>
<sequence>MPIVAVDDTDSRERGMCTTYVGARLAERLDAAGGRVRRRLLVRLNPAVKHKTRGNAAVALHVAGFDADAAFDIAAEAVREFAAADDPRTSPGVVVADLDFVDADPTDRDAAGDRFGSITPPIPADVAEFARRALRRRLPLDEALALADAHGFRHAAFGSGGETDAEAVAGRGRIGALAAVGAPAAFDDWTVERISYRELDRCGTPRDVDVESLFAAAGRGYPTVWDTVDRGTGEAVCVPNAPGPILHGIRGDDADACREVAESIAAEPVERAATFLTNQGTDAHLAPGAIGDLRDGAGYRVAGTVASEPETKRGGHVHVDVAAPDGDRVVLPGDDGRPRLRCVAFKPTGRFRDRVRALRPGDRVTVCGEHEVRPAGDTAGGDGSESDRPTATLKLEKLAVRDLVATEPAVPTCPDCGRSMSSAGRGQGYRCRDCGTDAPGKVEEPIERELEHGWYEVPPSARRHVAKPLVRGGFDGPVHPER</sequence>
<dbReference type="EC" id="6.3.4.22" evidence="6"/>
<feature type="domain" description="TiaS C-terminal zinc ribbon" evidence="9">
    <location>
        <begin position="411"/>
        <end position="450"/>
    </location>
</feature>
<keyword evidence="4 6" id="KW-0547">Nucleotide-binding</keyword>
<proteinExistence type="inferred from homology"/>
<dbReference type="PANTHER" id="PTHR40705:SF1">
    <property type="entry name" value="TRNA(ILE2) 2-AGMATINYLCYTIDINE SYNTHETASE TIAS"/>
    <property type="match status" value="1"/>
</dbReference>
<evidence type="ECO:0000256" key="6">
    <source>
        <dbReference type="HAMAP-Rule" id="MF_01892"/>
    </source>
</evidence>
<keyword evidence="2 6" id="KW-0436">Ligase</keyword>
<evidence type="ECO:0000256" key="1">
    <source>
        <dbReference type="ARBA" id="ARBA00022490"/>
    </source>
</evidence>
<dbReference type="GO" id="GO:0005737">
    <property type="term" value="C:cytoplasm"/>
    <property type="evidence" value="ECO:0007669"/>
    <property type="project" value="UniProtKB-SubCell"/>
</dbReference>
<keyword evidence="5 6" id="KW-0067">ATP-binding</keyword>
<keyword evidence="3 6" id="KW-0819">tRNA processing</keyword>
<feature type="domain" description="TiaS FLD" evidence="7">
    <location>
        <begin position="170"/>
        <end position="284"/>
    </location>
</feature>
<evidence type="ECO:0000313" key="11">
    <source>
        <dbReference type="Proteomes" id="UP000222824"/>
    </source>
</evidence>
<comment type="catalytic activity">
    <reaction evidence="6">
        <text>cytidine(34) in tRNA(Ile2) + agmatine + ATP + H2O = 2-agmatinylcytidine(34) in tRNA(Ile2) + AMP + 2 phosphate + 2 H(+)</text>
        <dbReference type="Rhea" id="RHEA:43608"/>
        <dbReference type="Rhea" id="RHEA-COMP:10625"/>
        <dbReference type="Rhea" id="RHEA-COMP:10626"/>
        <dbReference type="ChEBI" id="CHEBI:15377"/>
        <dbReference type="ChEBI" id="CHEBI:15378"/>
        <dbReference type="ChEBI" id="CHEBI:30616"/>
        <dbReference type="ChEBI" id="CHEBI:43474"/>
        <dbReference type="ChEBI" id="CHEBI:58145"/>
        <dbReference type="ChEBI" id="CHEBI:82748"/>
        <dbReference type="ChEBI" id="CHEBI:83545"/>
        <dbReference type="ChEBI" id="CHEBI:456215"/>
        <dbReference type="EC" id="6.3.4.22"/>
    </reaction>
</comment>
<dbReference type="EMBL" id="NHOA01000031">
    <property type="protein sequence ID" value="PHQ39671.1"/>
    <property type="molecule type" value="Genomic_DNA"/>
</dbReference>
<dbReference type="Proteomes" id="UP000222824">
    <property type="component" value="Unassembled WGS sequence"/>
</dbReference>
<comment type="subcellular location">
    <subcellularLocation>
        <location evidence="6">Cytoplasm</location>
    </subcellularLocation>
</comment>
<comment type="caution">
    <text evidence="10">The sequence shown here is derived from an EMBL/GenBank/DDBJ whole genome shotgun (WGS) entry which is preliminary data.</text>
</comment>
<protein>
    <recommendedName>
        <fullName evidence="6">tRNA(Ile2) 2-agmatinylcytidine synthetase TiaS</fullName>
        <shortName evidence="6">tRNA(Ile2)-agm2C synthetase</shortName>
        <ecNumber evidence="6">6.3.4.22</ecNumber>
    </recommendedName>
    <alternativeName>
        <fullName evidence="6">tRNA(Ile2) agmatidine synthetase</fullName>
    </alternativeName>
</protein>
<accession>A0A2G1WL02</accession>
<dbReference type="InterPro" id="IPR053870">
    <property type="entry name" value="TiaS-like_TCKD"/>
</dbReference>
<gene>
    <name evidence="6" type="primary">tiaS</name>
    <name evidence="10" type="ORF">DJ69_04735</name>
</gene>
<organism evidence="10 11">
    <name type="scientific">Halorubrum persicum</name>
    <dbReference type="NCBI Taxonomy" id="1383844"/>
    <lineage>
        <taxon>Archaea</taxon>
        <taxon>Methanobacteriati</taxon>
        <taxon>Methanobacteriota</taxon>
        <taxon>Stenosarchaea group</taxon>
        <taxon>Halobacteria</taxon>
        <taxon>Halobacteriales</taxon>
        <taxon>Haloferacaceae</taxon>
        <taxon>Halorubrum</taxon>
    </lineage>
</organism>
<evidence type="ECO:0000256" key="5">
    <source>
        <dbReference type="ARBA" id="ARBA00022840"/>
    </source>
</evidence>
<dbReference type="Pfam" id="PF23783">
    <property type="entry name" value="Zn_ribbon_TiaS"/>
    <property type="match status" value="1"/>
</dbReference>
<reference evidence="10 11" key="1">
    <citation type="journal article" date="2014" name="Front. Microbiol.">
        <title>Population and genomic analysis of the genus Halorubrum.</title>
        <authorList>
            <person name="Fullmer M.S."/>
            <person name="Soucy S.M."/>
            <person name="Swithers K.S."/>
            <person name="Makkay A.M."/>
            <person name="Wheeler R."/>
            <person name="Ventosa A."/>
            <person name="Gogarten J.P."/>
            <person name="Papke R.T."/>
        </authorList>
    </citation>
    <scope>NUCLEOTIDE SEQUENCE [LARGE SCALE GENOMIC DNA]</scope>
    <source>
        <strain evidence="10 11">C49</strain>
    </source>
</reference>
<evidence type="ECO:0000256" key="2">
    <source>
        <dbReference type="ARBA" id="ARBA00022598"/>
    </source>
</evidence>
<evidence type="ECO:0000256" key="3">
    <source>
        <dbReference type="ARBA" id="ARBA00022694"/>
    </source>
</evidence>
<dbReference type="Pfam" id="PF08489">
    <property type="entry name" value="TiaS_FLD"/>
    <property type="match status" value="1"/>
</dbReference>
<feature type="domain" description="TiaS-like TCKD" evidence="8">
    <location>
        <begin position="3"/>
        <end position="156"/>
    </location>
</feature>
<dbReference type="HAMAP" id="MF_01892">
    <property type="entry name" value="tRNA_Ile2_agm2C_synt"/>
    <property type="match status" value="1"/>
</dbReference>
<evidence type="ECO:0000256" key="4">
    <source>
        <dbReference type="ARBA" id="ARBA00022741"/>
    </source>
</evidence>
<dbReference type="InterPro" id="IPR013696">
    <property type="entry name" value="TiaS_FLD"/>
</dbReference>
<dbReference type="PANTHER" id="PTHR40705">
    <property type="entry name" value="TRNA(ILE2) 2-AGMATINYLCYTIDINE SYNTHETASE TIAS"/>
    <property type="match status" value="1"/>
</dbReference>
<dbReference type="GO" id="GO:0002101">
    <property type="term" value="P:tRNA wobble cytosine modification"/>
    <property type="evidence" value="ECO:0007669"/>
    <property type="project" value="UniProtKB-UniRule"/>
</dbReference>
<evidence type="ECO:0000313" key="10">
    <source>
        <dbReference type="EMBL" id="PHQ39671.1"/>
    </source>
</evidence>
<evidence type="ECO:0000259" key="7">
    <source>
        <dbReference type="Pfam" id="PF08489"/>
    </source>
</evidence>
<keyword evidence="1 6" id="KW-0963">Cytoplasm</keyword>
<dbReference type="AlphaFoldDB" id="A0A2G1WL02"/>
<dbReference type="GO" id="GO:0016879">
    <property type="term" value="F:ligase activity, forming carbon-nitrogen bonds"/>
    <property type="evidence" value="ECO:0007669"/>
    <property type="project" value="UniProtKB-UniRule"/>
</dbReference>
<keyword evidence="11" id="KW-1185">Reference proteome</keyword>
<dbReference type="Gene3D" id="3.90.600.20">
    <property type="match status" value="1"/>
</dbReference>
<dbReference type="Pfam" id="PF22641">
    <property type="entry name" value="TiaS_TCKD"/>
    <property type="match status" value="1"/>
</dbReference>
<dbReference type="RefSeq" id="WP_099254547.1">
    <property type="nucleotide sequence ID" value="NZ_NHOA01000031.1"/>
</dbReference>
<dbReference type="OrthoDB" id="39189at2157"/>
<dbReference type="Gene3D" id="3.30.70.2200">
    <property type="match status" value="1"/>
</dbReference>
<dbReference type="Gene3D" id="2.40.50.1010">
    <property type="match status" value="1"/>
</dbReference>
<name>A0A2G1WL02_9EURY</name>
<comment type="function">
    <text evidence="6">ATP-dependent agmatine transferase that catalyzes the formation of 2-agmatinylcytidine (agm2C) at the wobble position (C34) of tRNA(Ile2), converting the codon specificity from AUG to AUA.</text>
</comment>
<dbReference type="InterPro" id="IPR024913">
    <property type="entry name" value="tRNA_Ile2__agm2C_synt"/>
</dbReference>
<evidence type="ECO:0000259" key="8">
    <source>
        <dbReference type="Pfam" id="PF22641"/>
    </source>
</evidence>
<dbReference type="GO" id="GO:0005524">
    <property type="term" value="F:ATP binding"/>
    <property type="evidence" value="ECO:0007669"/>
    <property type="project" value="UniProtKB-KW"/>
</dbReference>
<evidence type="ECO:0000259" key="9">
    <source>
        <dbReference type="Pfam" id="PF23783"/>
    </source>
</evidence>